<protein>
    <recommendedName>
        <fullName evidence="3">Ubiquitin-like domain-containing protein</fullName>
    </recommendedName>
</protein>
<dbReference type="GO" id="GO:0003729">
    <property type="term" value="F:mRNA binding"/>
    <property type="evidence" value="ECO:0007669"/>
    <property type="project" value="UniProtKB-ARBA"/>
</dbReference>
<dbReference type="Pfam" id="PF00240">
    <property type="entry name" value="ubiquitin"/>
    <property type="match status" value="2"/>
</dbReference>
<proteinExistence type="predicted"/>
<dbReference type="InterPro" id="IPR050158">
    <property type="entry name" value="Ubiquitin_ubiquitin-like"/>
</dbReference>
<evidence type="ECO:0000313" key="5">
    <source>
        <dbReference type="Proteomes" id="UP001497457"/>
    </source>
</evidence>
<sequence length="246" mass="26782">MQIVVRNGLTNSLERSVVLVAKPTDTMYSVMAKMEDVTGVPPIQQRMVVNGKSLYDHTPGTLADHKIGEFTTLHAMYCVSGTIRLQEKTLKALGIAVDNAAADSSSDEDVDDDNDADSSSDDEDVNEEAAGKMRMAVTDYMIPGPARTITLAAEAGDTVASVMEQVQRRRCYPVALQVLTCGRTPLRPGGGATLADYNVTKDSQLELHMNMDFAVALDREERRINMAKEMEIAALVEQQQLADGEK</sequence>
<dbReference type="SMART" id="SM00213">
    <property type="entry name" value="UBQ"/>
    <property type="match status" value="2"/>
</dbReference>
<feature type="region of interest" description="Disordered" evidence="2">
    <location>
        <begin position="101"/>
        <end position="128"/>
    </location>
</feature>
<feature type="domain" description="Ubiquitin-like" evidence="3">
    <location>
        <begin position="135"/>
        <end position="211"/>
    </location>
</feature>
<keyword evidence="1" id="KW-1017">Isopeptide bond</keyword>
<dbReference type="InterPro" id="IPR019956">
    <property type="entry name" value="Ubiquitin_dom"/>
</dbReference>
<evidence type="ECO:0000256" key="1">
    <source>
        <dbReference type="ARBA" id="ARBA00022499"/>
    </source>
</evidence>
<dbReference type="SUPFAM" id="SSF54236">
    <property type="entry name" value="Ubiquitin-like"/>
    <property type="match status" value="2"/>
</dbReference>
<reference evidence="4" key="1">
    <citation type="submission" date="2024-10" db="EMBL/GenBank/DDBJ databases">
        <authorList>
            <person name="Ryan C."/>
        </authorList>
    </citation>
    <scope>NUCLEOTIDE SEQUENCE [LARGE SCALE GENOMIC DNA]</scope>
</reference>
<dbReference type="InterPro" id="IPR029071">
    <property type="entry name" value="Ubiquitin-like_domsf"/>
</dbReference>
<evidence type="ECO:0000256" key="2">
    <source>
        <dbReference type="SAM" id="MobiDB-lite"/>
    </source>
</evidence>
<dbReference type="EMBL" id="OZ075126">
    <property type="protein sequence ID" value="CAL4940394.1"/>
    <property type="molecule type" value="Genomic_DNA"/>
</dbReference>
<evidence type="ECO:0000313" key="4">
    <source>
        <dbReference type="EMBL" id="CAL4940394.1"/>
    </source>
</evidence>
<evidence type="ECO:0000259" key="3">
    <source>
        <dbReference type="PROSITE" id="PS50053"/>
    </source>
</evidence>
<keyword evidence="5" id="KW-1185">Reference proteome</keyword>
<dbReference type="PROSITE" id="PS50053">
    <property type="entry name" value="UBIQUITIN_2"/>
    <property type="match status" value="2"/>
</dbReference>
<dbReference type="Gene3D" id="3.10.20.90">
    <property type="entry name" value="Phosphatidylinositol 3-kinase Catalytic Subunit, Chain A, domain 1"/>
    <property type="match status" value="2"/>
</dbReference>
<dbReference type="AlphaFoldDB" id="A0ABC8YE03"/>
<gene>
    <name evidence="4" type="ORF">URODEC1_LOCUS32496</name>
</gene>
<organism evidence="4 5">
    <name type="scientific">Urochloa decumbens</name>
    <dbReference type="NCBI Taxonomy" id="240449"/>
    <lineage>
        <taxon>Eukaryota</taxon>
        <taxon>Viridiplantae</taxon>
        <taxon>Streptophyta</taxon>
        <taxon>Embryophyta</taxon>
        <taxon>Tracheophyta</taxon>
        <taxon>Spermatophyta</taxon>
        <taxon>Magnoliopsida</taxon>
        <taxon>Liliopsida</taxon>
        <taxon>Poales</taxon>
        <taxon>Poaceae</taxon>
        <taxon>PACMAD clade</taxon>
        <taxon>Panicoideae</taxon>
        <taxon>Panicodae</taxon>
        <taxon>Paniceae</taxon>
        <taxon>Melinidinae</taxon>
        <taxon>Urochloa</taxon>
    </lineage>
</organism>
<name>A0ABC8YE03_9POAL</name>
<feature type="compositionally biased region" description="Acidic residues" evidence="2">
    <location>
        <begin position="105"/>
        <end position="127"/>
    </location>
</feature>
<feature type="domain" description="Ubiquitin-like" evidence="3">
    <location>
        <begin position="1"/>
        <end position="82"/>
    </location>
</feature>
<dbReference type="InterPro" id="IPR000626">
    <property type="entry name" value="Ubiquitin-like_dom"/>
</dbReference>
<dbReference type="Proteomes" id="UP001497457">
    <property type="component" value="Chromosome 16b"/>
</dbReference>
<dbReference type="PRINTS" id="PR00348">
    <property type="entry name" value="UBIQUITIN"/>
</dbReference>
<accession>A0ABC8YE03</accession>
<dbReference type="PANTHER" id="PTHR10666">
    <property type="entry name" value="UBIQUITIN"/>
    <property type="match status" value="1"/>
</dbReference>